<comment type="similarity">
    <text evidence="7">Belongs to the TRAFAC class myosin-kinesin ATPase superfamily. Kinesin family.</text>
</comment>
<reference evidence="12" key="1">
    <citation type="submission" date="2025-08" db="UniProtKB">
        <authorList>
            <consortium name="RefSeq"/>
        </authorList>
    </citation>
    <scope>IDENTIFICATION</scope>
    <source>
        <tissue evidence="12">Whole larvae</tissue>
    </source>
</reference>
<dbReference type="PANTHER" id="PTHR47968:SF75">
    <property type="entry name" value="CENTROMERE-ASSOCIATED PROTEIN E"/>
    <property type="match status" value="1"/>
</dbReference>
<dbReference type="RefSeq" id="XP_052751578.1">
    <property type="nucleotide sequence ID" value="XM_052895618.1"/>
</dbReference>
<dbReference type="Pfam" id="PF00225">
    <property type="entry name" value="Kinesin"/>
    <property type="match status" value="1"/>
</dbReference>
<feature type="coiled-coil region" evidence="8">
    <location>
        <begin position="2377"/>
        <end position="2440"/>
    </location>
</feature>
<dbReference type="InterPro" id="IPR001752">
    <property type="entry name" value="Kinesin_motor_dom"/>
</dbReference>
<evidence type="ECO:0000259" key="10">
    <source>
        <dbReference type="PROSITE" id="PS50067"/>
    </source>
</evidence>
<feature type="region of interest" description="Disordered" evidence="9">
    <location>
        <begin position="2954"/>
        <end position="3011"/>
    </location>
</feature>
<dbReference type="InterPro" id="IPR027640">
    <property type="entry name" value="Kinesin-like_fam"/>
</dbReference>
<proteinExistence type="inferred from homology"/>
<feature type="compositionally biased region" description="Basic and acidic residues" evidence="9">
    <location>
        <begin position="2681"/>
        <end position="2693"/>
    </location>
</feature>
<keyword evidence="5 7" id="KW-0505">Motor protein</keyword>
<keyword evidence="6" id="KW-0206">Cytoskeleton</keyword>
<dbReference type="PANTHER" id="PTHR47968">
    <property type="entry name" value="CENTROMERE PROTEIN E"/>
    <property type="match status" value="1"/>
</dbReference>
<evidence type="ECO:0000313" key="12">
    <source>
        <dbReference type="RefSeq" id="XP_052751578.1"/>
    </source>
</evidence>
<evidence type="ECO:0000256" key="4">
    <source>
        <dbReference type="ARBA" id="ARBA00023054"/>
    </source>
</evidence>
<feature type="coiled-coil region" evidence="8">
    <location>
        <begin position="1685"/>
        <end position="1712"/>
    </location>
</feature>
<evidence type="ECO:0000256" key="9">
    <source>
        <dbReference type="SAM" id="MobiDB-lite"/>
    </source>
</evidence>
<evidence type="ECO:0000256" key="5">
    <source>
        <dbReference type="ARBA" id="ARBA00023175"/>
    </source>
</evidence>
<feature type="binding site" evidence="7">
    <location>
        <begin position="87"/>
        <end position="94"/>
    </location>
    <ligand>
        <name>ATP</name>
        <dbReference type="ChEBI" id="CHEBI:30616"/>
    </ligand>
</feature>
<comment type="subcellular location">
    <subcellularLocation>
        <location evidence="1">Cytoplasm</location>
        <location evidence="1">Cytoskeleton</location>
    </subcellularLocation>
</comment>
<dbReference type="InterPro" id="IPR027417">
    <property type="entry name" value="P-loop_NTPase"/>
</dbReference>
<name>A0ABM3MJN5_GALME</name>
<feature type="coiled-coil region" evidence="8">
    <location>
        <begin position="1810"/>
        <end position="1879"/>
    </location>
</feature>
<feature type="coiled-coil region" evidence="8">
    <location>
        <begin position="1273"/>
        <end position="1335"/>
    </location>
</feature>
<dbReference type="Gene3D" id="3.40.850.10">
    <property type="entry name" value="Kinesin motor domain"/>
    <property type="match status" value="1"/>
</dbReference>
<feature type="compositionally biased region" description="Basic and acidic residues" evidence="9">
    <location>
        <begin position="2995"/>
        <end position="3011"/>
    </location>
</feature>
<feature type="coiled-coil region" evidence="8">
    <location>
        <begin position="2851"/>
        <end position="2952"/>
    </location>
</feature>
<feature type="compositionally biased region" description="Polar residues" evidence="9">
    <location>
        <begin position="2981"/>
        <end position="2994"/>
    </location>
</feature>
<feature type="coiled-coil region" evidence="8">
    <location>
        <begin position="1102"/>
        <end position="1139"/>
    </location>
</feature>
<dbReference type="SUPFAM" id="SSF52540">
    <property type="entry name" value="P-loop containing nucleoside triphosphate hydrolases"/>
    <property type="match status" value="1"/>
</dbReference>
<feature type="coiled-coil region" evidence="8">
    <location>
        <begin position="725"/>
        <end position="794"/>
    </location>
</feature>
<dbReference type="InterPro" id="IPR019821">
    <property type="entry name" value="Kinesin_motor_CS"/>
</dbReference>
<dbReference type="PRINTS" id="PR00380">
    <property type="entry name" value="KINESINHEAVY"/>
</dbReference>
<feature type="coiled-coil region" evidence="8">
    <location>
        <begin position="2490"/>
        <end position="2517"/>
    </location>
</feature>
<dbReference type="CDD" id="cd01374">
    <property type="entry name" value="KISc_CENP_E"/>
    <property type="match status" value="1"/>
</dbReference>
<feature type="domain" description="Kinesin motor" evidence="10">
    <location>
        <begin position="4"/>
        <end position="325"/>
    </location>
</feature>
<evidence type="ECO:0000256" key="7">
    <source>
        <dbReference type="PROSITE-ProRule" id="PRU00283"/>
    </source>
</evidence>
<feature type="compositionally biased region" description="Polar residues" evidence="9">
    <location>
        <begin position="2732"/>
        <end position="2741"/>
    </location>
</feature>
<feature type="coiled-coil region" evidence="8">
    <location>
        <begin position="341"/>
        <end position="388"/>
    </location>
</feature>
<dbReference type="PROSITE" id="PS00411">
    <property type="entry name" value="KINESIN_MOTOR_1"/>
    <property type="match status" value="1"/>
</dbReference>
<feature type="region of interest" description="Disordered" evidence="9">
    <location>
        <begin position="2660"/>
        <end position="2741"/>
    </location>
</feature>
<protein>
    <submittedName>
        <fullName evidence="12">Kinesin-related protein 4-like</fullName>
    </submittedName>
</protein>
<feature type="coiled-coil region" evidence="8">
    <location>
        <begin position="2187"/>
        <end position="2235"/>
    </location>
</feature>
<keyword evidence="11" id="KW-1185">Reference proteome</keyword>
<accession>A0ABM3MJN5</accession>
<feature type="coiled-coil region" evidence="8">
    <location>
        <begin position="542"/>
        <end position="576"/>
    </location>
</feature>
<keyword evidence="4 8" id="KW-0175">Coiled coil</keyword>
<dbReference type="InterPro" id="IPR036961">
    <property type="entry name" value="Kinesin_motor_dom_sf"/>
</dbReference>
<feature type="coiled-coil region" evidence="8">
    <location>
        <begin position="2066"/>
        <end position="2100"/>
    </location>
</feature>
<keyword evidence="2 7" id="KW-0547">Nucleotide-binding</keyword>
<keyword evidence="3 7" id="KW-0067">ATP-binding</keyword>
<evidence type="ECO:0000256" key="2">
    <source>
        <dbReference type="ARBA" id="ARBA00022741"/>
    </source>
</evidence>
<feature type="coiled-coil region" evidence="8">
    <location>
        <begin position="1751"/>
        <end position="1778"/>
    </location>
</feature>
<evidence type="ECO:0000313" key="11">
    <source>
        <dbReference type="Proteomes" id="UP001652740"/>
    </source>
</evidence>
<keyword evidence="6" id="KW-0963">Cytoplasm</keyword>
<dbReference type="PROSITE" id="PS50067">
    <property type="entry name" value="KINESIN_MOTOR_2"/>
    <property type="match status" value="1"/>
</dbReference>
<feature type="coiled-coil region" evidence="8">
    <location>
        <begin position="2300"/>
        <end position="2327"/>
    </location>
</feature>
<evidence type="ECO:0000256" key="3">
    <source>
        <dbReference type="ARBA" id="ARBA00022840"/>
    </source>
</evidence>
<organism evidence="11 12">
    <name type="scientific">Galleria mellonella</name>
    <name type="common">Greater wax moth</name>
    <dbReference type="NCBI Taxonomy" id="7137"/>
    <lineage>
        <taxon>Eukaryota</taxon>
        <taxon>Metazoa</taxon>
        <taxon>Ecdysozoa</taxon>
        <taxon>Arthropoda</taxon>
        <taxon>Hexapoda</taxon>
        <taxon>Insecta</taxon>
        <taxon>Pterygota</taxon>
        <taxon>Neoptera</taxon>
        <taxon>Endopterygota</taxon>
        <taxon>Lepidoptera</taxon>
        <taxon>Glossata</taxon>
        <taxon>Ditrysia</taxon>
        <taxon>Pyraloidea</taxon>
        <taxon>Pyralidae</taxon>
        <taxon>Galleriinae</taxon>
        <taxon>Galleria</taxon>
    </lineage>
</organism>
<gene>
    <name evidence="12" type="primary">LOC113523470</name>
</gene>
<feature type="coiled-coil region" evidence="8">
    <location>
        <begin position="2553"/>
        <end position="2615"/>
    </location>
</feature>
<feature type="coiled-coil region" evidence="8">
    <location>
        <begin position="863"/>
        <end position="1016"/>
    </location>
</feature>
<dbReference type="GeneID" id="113523470"/>
<evidence type="ECO:0000256" key="6">
    <source>
        <dbReference type="ARBA" id="ARBA00023212"/>
    </source>
</evidence>
<dbReference type="Proteomes" id="UP001652740">
    <property type="component" value="Unplaced"/>
</dbReference>
<sequence>MSDNIKVVVKVRPLISREIEEKQSYQWRVKNNTLCQLDQTGRDSGLSFTFDQVYDKDAKTTDVYNDIAKPIVEAATAGFNGTIFAYGQTSSGKTYTMTGTETSPGIIPLAIYNLFEIIKNIPNRDFLVRVSYIEIYNETLKDLLNIEKKNIKVHETFEGVKVDVTEQVSTSPEEVLKYLKQGEANRQTGATNMNEESSRSHSIFQIIIESREHIEGEEEAGCVNVSKLNLVDLAGSERAGQTGATGIRFKEGTHINKSLSTLALVIKQLSEDPNKHANYRDSKLTRILQNSLGGNAKTSIICAITPAAVDETISTLQFANRAKAIKNKPEVNAVATDVTMIQSLTKQLSRLQAQLESKKNLEVMLESKKNVEQDLQKQIENLRRLILNGFGQRSSIDRMGGRRKNNQLRRITISTLHDVNEEPVSNIPKFCTPTLKYNPMSLPGAMDFVPIQNASKLSSVPEETTLITPPPREKKVNFDDVIEIDSDDDESVDVQPCSPYHKCYGETKTPPCILRKKVKIAEKDLKDIVELTEREKMYTPSVIELLEKLDQNNKVIANLEDDINSLTKQSKDKDLEIDHLKIKITKSDEEMKMIMAAKVEIEAQNQDYMTKLTDWEVSYETLKQKTKKREEELLSLLDEHKICKRTEDIGKLSRTMNKELSHFMDMSKDISLVNSDNESSINNTNDDEPSSQIGDLVTNIQSQLTTKTQSMLELEANLFAQNQKVDSLNYTCKELEEIVNNYKEKLSTIEIENSFLKSTIETLNSTIKSQKESLEVANNDIDSYNSLIKELQIRLNKKDNVGDININDNILDKMIANEEKIIANNENIKNIIKSFKIVLDSRNKEIATLKSALPFNSESNTIEGTTEKELSALNLEIQNLKEQINENSIIIKDLLSEKNDAIKIQHDLSEELNNLKVVNSKLEKNSVEDAAKLSSLEITNQRLTEAASEQNKREQENILSNENLKKQIYSLSNTINSLECDLNVKNDLVLSLQKDKEQTEENILKAKIALKKIQDISVKLTGNIQEVPEVIDNFVDIFRTLTQNLDILESLVTELVSQREVEKIYKDDLSKILDDLRDKHANEFAIFQSEILTLTNNAISLKETLEHKTKELEETRIDLNKRNEEILELESKINIINKDNENLRDFVTSKDNLILSLKESAEKYENGKQEILLVIQEKEAKIIHLESHLTESKKIIEDKSLEIRKNLNKINDCIEEKSHILNNILYKALEITEKFNIETEITNDDISLYEQVIFIFEKIAHYAMRSSKNNKQHDDFQDLYNNAKNEVSNLTEQNRNFIEKLSQFENKNEELLSELNKLQSENKSLKNELEKATILLNTPQEEVTMKVDVIENIQSKLKEWESQHYLDSSTKKHIEDLQMEDQELKIKYSELSNRSYNLDDFLAEDITHESYVKNSIFNLMDKIECKSPPSLLTICCNKIIEYIQPSEKPVIPTNLMSKIETIDKETQSNSCQCSRLLSELTDAREENLKLGDLIKELESINRHLVNEQNEIRKEVQSLVEPAFELQKKVMNHRTNLSTLTATTYAENKSLKSQVKVLQHHHHRFHMLCQRDIPAVKKQLFELMSVLKRDSSFTDKHNISFKRYSLPDMSINNSFLSNFKTDETILDGDLLMLDTNITLTASADNTLMGEHEQTCLDLTHTFTNEVACQTNDIVRLRDSHMIQNKSETLLSNNENISEKLEVLNLENMKLREQLNLFTNINESKVDSISSPIKFNNCEVSNTNVKNNECAMCEQYKIEKIEYEKIREKLEVEIKELLQDLCNINKEKTIIEEKYNNLLLEIPSTDVLVRKFNTLEKEYNIKTNEIAKLTQTLNKKNLELKQLQEENDNLSTQIMENITEADDLNKELETVKLLNLKLSDKCSELERLMEKTDKPNYTICPQCAAKENMVQSLCVDSISQAHLKLNRSLSESDTSSRYNKICILQNELHASKEDCKELTEDVTTIKNHLDRNNLSMEQNMDLDDSMSDSNFFTSKKDFGVVDQLHKLNMPNIPEERSTDIYTLEKNDCYHYYLEISGAEKDNINCDVKILDLMKMLYNFIVTKHNNDVENFVNKLKIYENSKKELEAHVNNIKTEYSEISKDFELKDIKLKAITDIILLMQTNINLLKEEIPKIIETDDNTKVVSLFRENVLKVLDKEFNLSSLSIFEIVIDKIVTKNQNDLCDIMNKYIKLQEQMEAVTAELNGVNDNLLQMKCQLSDKENEYNLLKAQKEKVHEISNAVTLDIIKKEQELNEVVRKGWQKLLDHNIIRNSNLDLNSPLNVTNIFDHIIEQCRKHNIEFDKESTIEELKELKLKLDSKEKEIGLLKVKNIELHDVNKNLTMDLNEKDNTLLTQKSLYDDLMKVYESKVEENAVNLNLIDKLTEETNVLKENIIKQQSAIDNLESELKSEALNNLAEKDNQILELTNTISLLKKEINDLKTVNQVIIEEKENCASELEKSSEIIKGNKIELEKMTSDILILRESVKENMSVVESLKTEAKSLMQQNMELKEQFEEKCKDCLRLEMNIRTHEKTAQIQSKMIIRLQKQKESDNKALNEKDKHLEDLTKKYTALQQSCESMECSIKTTKEEIEIMKNAKDALQVRVAELEAELEAVARRTPVEAPRRRRQSFYDSKRIISDNKECLEDQKQAEIVFDSRAKPDDLFMDVDDDSSNRSTPLRHSKGRDSLQSRQDHSSENQSAARRRQRRQSSHDLHRAGATTETSKLNEPTDLKTSDSANESELSQVREQLASCKQELEELKERYKELDEECDTCAEYLRERESQCARLKKEKAGLENLVSELREKLQSINPNQTLQGGNRTMVANAAVNTDEDWTNLHSVVVDRMSYDAEVEKNKRLMKTVEELRFKKQELKTTLGKMQKFIEKNSGKDNRELETTKQQLKECKQELEELRARCKELDEECETCGIYLREKDEQLRKLKETKTMLEAKLQEFEENHSGILQSTRKKRQSLHDQNRGSSMVDFNDATTETSDDFLSSQVERDDSTRQTDGTQSRELKRLKMTVERLTQQKTSLERQLCSLTAGAAAQPMYIATGSAIVQNQQLTDVMKENQKLKKINAKLVNICKKRGKESNRENEDPTEHVG</sequence>
<dbReference type="SMART" id="SM00129">
    <property type="entry name" value="KISc"/>
    <property type="match status" value="1"/>
</dbReference>
<evidence type="ECO:0000256" key="8">
    <source>
        <dbReference type="SAM" id="Coils"/>
    </source>
</evidence>
<evidence type="ECO:0000256" key="1">
    <source>
        <dbReference type="ARBA" id="ARBA00004245"/>
    </source>
</evidence>